<dbReference type="InterPro" id="IPR036047">
    <property type="entry name" value="F-box-like_dom_sf"/>
</dbReference>
<gene>
    <name evidence="3" type="ORF">PT974_05881</name>
</gene>
<dbReference type="EMBL" id="JAVFKD010000012">
    <property type="protein sequence ID" value="KAK5992474.1"/>
    <property type="molecule type" value="Genomic_DNA"/>
</dbReference>
<evidence type="ECO:0000313" key="4">
    <source>
        <dbReference type="Proteomes" id="UP001338125"/>
    </source>
</evidence>
<reference evidence="3 4" key="1">
    <citation type="submission" date="2024-01" db="EMBL/GenBank/DDBJ databases">
        <title>Complete genome of Cladobotryum mycophilum ATHUM6906.</title>
        <authorList>
            <person name="Christinaki A.C."/>
            <person name="Myridakis A.I."/>
            <person name="Kouvelis V.N."/>
        </authorList>
    </citation>
    <scope>NUCLEOTIDE SEQUENCE [LARGE SCALE GENOMIC DNA]</scope>
    <source>
        <strain evidence="3 4">ATHUM6906</strain>
    </source>
</reference>
<keyword evidence="4" id="KW-1185">Reference proteome</keyword>
<feature type="region of interest" description="Disordered" evidence="1">
    <location>
        <begin position="157"/>
        <end position="190"/>
    </location>
</feature>
<dbReference type="SUPFAM" id="SSF81383">
    <property type="entry name" value="F-box domain"/>
    <property type="match status" value="1"/>
</dbReference>
<feature type="compositionally biased region" description="Low complexity" evidence="1">
    <location>
        <begin position="169"/>
        <end position="180"/>
    </location>
</feature>
<dbReference type="PANTHER" id="PTHR12874:SF9">
    <property type="entry name" value="F-BOX ONLY PROTEIN 48"/>
    <property type="match status" value="1"/>
</dbReference>
<dbReference type="PANTHER" id="PTHR12874">
    <property type="entry name" value="F-BOX ONLY PROTEIN 48-RELATED"/>
    <property type="match status" value="1"/>
</dbReference>
<dbReference type="InterPro" id="IPR001810">
    <property type="entry name" value="F-box_dom"/>
</dbReference>
<feature type="compositionally biased region" description="Low complexity" evidence="1">
    <location>
        <begin position="38"/>
        <end position="51"/>
    </location>
</feature>
<protein>
    <submittedName>
        <fullName evidence="3">F-box only 9-like protein</fullName>
    </submittedName>
</protein>
<feature type="region of interest" description="Disordered" evidence="1">
    <location>
        <begin position="1"/>
        <end position="129"/>
    </location>
</feature>
<evidence type="ECO:0000259" key="2">
    <source>
        <dbReference type="PROSITE" id="PS50181"/>
    </source>
</evidence>
<feature type="domain" description="F-box" evidence="2">
    <location>
        <begin position="221"/>
        <end position="271"/>
    </location>
</feature>
<proteinExistence type="predicted"/>
<accession>A0ABR0SK03</accession>
<evidence type="ECO:0000256" key="1">
    <source>
        <dbReference type="SAM" id="MobiDB-lite"/>
    </source>
</evidence>
<evidence type="ECO:0000313" key="3">
    <source>
        <dbReference type="EMBL" id="KAK5992474.1"/>
    </source>
</evidence>
<dbReference type="Gene3D" id="1.20.1280.50">
    <property type="match status" value="1"/>
</dbReference>
<feature type="compositionally biased region" description="Polar residues" evidence="1">
    <location>
        <begin position="181"/>
        <end position="190"/>
    </location>
</feature>
<dbReference type="Proteomes" id="UP001338125">
    <property type="component" value="Unassembled WGS sequence"/>
</dbReference>
<dbReference type="Pfam" id="PF12937">
    <property type="entry name" value="F-box-like"/>
    <property type="match status" value="1"/>
</dbReference>
<feature type="compositionally biased region" description="Basic and acidic residues" evidence="1">
    <location>
        <begin position="117"/>
        <end position="127"/>
    </location>
</feature>
<organism evidence="3 4">
    <name type="scientific">Cladobotryum mycophilum</name>
    <dbReference type="NCBI Taxonomy" id="491253"/>
    <lineage>
        <taxon>Eukaryota</taxon>
        <taxon>Fungi</taxon>
        <taxon>Dikarya</taxon>
        <taxon>Ascomycota</taxon>
        <taxon>Pezizomycotina</taxon>
        <taxon>Sordariomycetes</taxon>
        <taxon>Hypocreomycetidae</taxon>
        <taxon>Hypocreales</taxon>
        <taxon>Hypocreaceae</taxon>
        <taxon>Cladobotryum</taxon>
    </lineage>
</organism>
<name>A0ABR0SK03_9HYPO</name>
<dbReference type="PROSITE" id="PS50181">
    <property type="entry name" value="FBOX"/>
    <property type="match status" value="1"/>
</dbReference>
<sequence>MTSESNEPPVNPELESFRRQWISDLQTKRETSGPSNHAAGSSSASSSSASRSAKKLPNGPPSPTASRRPLTALDDNDDNDASYIQGQSFDAPAEPEGPTLENPTIKPAKKQPVSALDHYEAATEKEAQGNMGDSLKLYRKAYRLDARVDKTYREKHFPASLTKTKPGESESASSGAPSSSTQKPAANKDAQSLTIEELIASFSSLKVEPAPPIIQGDIPPPCPISKIPDELLVHIMTDVAVADVGDFVQLALVCKRFAYLAATEERIWKQVCLGSEFGFSAIHRHWANGIEWEPLEGQEEEAEDGTLVSMRELEERRRVEALSLTKSLTPSVYPTWQDMFRSRPRIRFNGCYISTVNYVRSSQQSTNQSTWGGHPVLISPDHPLPPDVIHHLTPELLLLHRDASHNAHLPSSFMTRAFRGRWRLSSALDHPDEANIKDHETDLFVETEGVSDKYIYRMDLAIRSAGRAVKSNKLVWKAFSNYNKLTDDWGDFHLKNDKPFFFSRVKSYKVGGSK</sequence>
<comment type="caution">
    <text evidence="3">The sequence shown here is derived from an EMBL/GenBank/DDBJ whole genome shotgun (WGS) entry which is preliminary data.</text>
</comment>